<evidence type="ECO:0000256" key="2">
    <source>
        <dbReference type="ARBA" id="ARBA00022980"/>
    </source>
</evidence>
<dbReference type="InterPro" id="IPR043164">
    <property type="entry name" value="Ribosomal_uL10-like_insert_sf"/>
</dbReference>
<keyword evidence="3 4" id="KW-0687">Ribonucleoprotein</keyword>
<accession>F2U1N9</accession>
<evidence type="ECO:0000313" key="7">
    <source>
        <dbReference type="EMBL" id="EGD81541.1"/>
    </source>
</evidence>
<dbReference type="FunFam" id="3.90.105.20:FF:000001">
    <property type="entry name" value="60S acidic ribosomal protein P0"/>
    <property type="match status" value="1"/>
</dbReference>
<dbReference type="GO" id="GO:0003735">
    <property type="term" value="F:structural constituent of ribosome"/>
    <property type="evidence" value="ECO:0007669"/>
    <property type="project" value="TreeGrafter"/>
</dbReference>
<dbReference type="eggNOG" id="KOG0815">
    <property type="taxonomic scope" value="Eukaryota"/>
</dbReference>
<dbReference type="GO" id="GO:0002181">
    <property type="term" value="P:cytoplasmic translation"/>
    <property type="evidence" value="ECO:0007669"/>
    <property type="project" value="TreeGrafter"/>
</dbReference>
<dbReference type="CDD" id="cd05795">
    <property type="entry name" value="Ribosomal_P0_L10e"/>
    <property type="match status" value="1"/>
</dbReference>
<protein>
    <recommendedName>
        <fullName evidence="4">60S acidic ribosomal protein P0</fullName>
    </recommendedName>
</protein>
<dbReference type="InterPro" id="IPR001790">
    <property type="entry name" value="Ribosomal_uL10"/>
</dbReference>
<evidence type="ECO:0000256" key="4">
    <source>
        <dbReference type="PIRNR" id="PIRNR039087"/>
    </source>
</evidence>
<dbReference type="Gene3D" id="3.30.70.1730">
    <property type="match status" value="1"/>
</dbReference>
<name>F2U1N9_SALR5</name>
<dbReference type="GO" id="GO:0022625">
    <property type="term" value="C:cytosolic large ribosomal subunit"/>
    <property type="evidence" value="ECO:0007669"/>
    <property type="project" value="TreeGrafter"/>
</dbReference>
<dbReference type="InterPro" id="IPR043141">
    <property type="entry name" value="Ribosomal_uL10-like_sf"/>
</dbReference>
<dbReference type="Gene3D" id="3.90.105.20">
    <property type="match status" value="1"/>
</dbReference>
<evidence type="ECO:0000313" key="8">
    <source>
        <dbReference type="Proteomes" id="UP000007799"/>
    </source>
</evidence>
<dbReference type="PANTHER" id="PTHR45699">
    <property type="entry name" value="60S ACIDIC RIBOSOMAL PROTEIN P0"/>
    <property type="match status" value="1"/>
</dbReference>
<organism evidence="7 8">
    <name type="scientific">Salpingoeca rosetta (strain ATCC 50818 / BSB-021)</name>
    <dbReference type="NCBI Taxonomy" id="946362"/>
    <lineage>
        <taxon>Eukaryota</taxon>
        <taxon>Choanoflagellata</taxon>
        <taxon>Craspedida</taxon>
        <taxon>Salpingoecidae</taxon>
        <taxon>Salpingoeca</taxon>
    </lineage>
</organism>
<dbReference type="InterPro" id="IPR040637">
    <property type="entry name" value="Ribosomal_uL10-like_insert"/>
</dbReference>
<dbReference type="InterPro" id="IPR030670">
    <property type="entry name" value="uL10_eukaryotes"/>
</dbReference>
<evidence type="ECO:0000256" key="1">
    <source>
        <dbReference type="ARBA" id="ARBA00008889"/>
    </source>
</evidence>
<reference evidence="7" key="1">
    <citation type="submission" date="2009-08" db="EMBL/GenBank/DDBJ databases">
        <title>Annotation of Salpingoeca rosetta.</title>
        <authorList>
            <consortium name="The Broad Institute Genome Sequencing Platform"/>
            <person name="Russ C."/>
            <person name="Cuomo C."/>
            <person name="Burger G."/>
            <person name="Gray M.W."/>
            <person name="Holland P.W.H."/>
            <person name="King N."/>
            <person name="Lang F.B.F."/>
            <person name="Roger A.J."/>
            <person name="Ruiz-Trillo I."/>
            <person name="Young S.K."/>
            <person name="Zeng Q."/>
            <person name="Gargeya S."/>
            <person name="Alvarado L."/>
            <person name="Berlin A."/>
            <person name="Chapman S.B."/>
            <person name="Chen Z."/>
            <person name="Freedman E."/>
            <person name="Gellesch M."/>
            <person name="Goldberg J."/>
            <person name="Griggs A."/>
            <person name="Gujja S."/>
            <person name="Heilman E."/>
            <person name="Heiman D."/>
            <person name="Howarth C."/>
            <person name="Mehta T."/>
            <person name="Neiman D."/>
            <person name="Pearson M."/>
            <person name="Roberts A."/>
            <person name="Saif S."/>
            <person name="Shea T."/>
            <person name="Shenoy N."/>
            <person name="Sisk P."/>
            <person name="Stolte C."/>
            <person name="Sykes S."/>
            <person name="White J."/>
            <person name="Yandava C."/>
            <person name="Haas B."/>
            <person name="Nusbaum C."/>
            <person name="Birren B."/>
        </authorList>
    </citation>
    <scope>NUCLEOTIDE SEQUENCE</scope>
    <source>
        <strain evidence="7">ATCC 50818</strain>
    </source>
</reference>
<dbReference type="InterPro" id="IPR050323">
    <property type="entry name" value="Ribosomal_protein_uL10"/>
</dbReference>
<dbReference type="EMBL" id="GL832959">
    <property type="protein sequence ID" value="EGD81541.1"/>
    <property type="molecule type" value="Genomic_DNA"/>
</dbReference>
<sequence>MVKVDRATWKKNYFAKLKSFLAEYPKILIVNCDNVGSKQLQNIRLALRGSCEILFGKNTMMRRAIMQTENTAYAELLPHIKGNVGFIFTHDDLAGIRDLLLNFKVAAPARVGAIAPDEVVVPKGPTGLDAQKTSFFQALNIQTKIARGAIEIVNDVKLLQKDDRVGPSEAALLNMLGISPFSYGLLPVQVYDNGSTYSPSVMDITEEDIIGKLMLGAANVAAVSLACGLPNAASVPHMVANGYKNVLAVAVATEISFPLAEKAKAFLADPSAFIVAAPAAATGGAEEKKDEPEPEPEEESDDDMDGFSLFD</sequence>
<dbReference type="GO" id="GO:0000027">
    <property type="term" value="P:ribosomal large subunit assembly"/>
    <property type="evidence" value="ECO:0007669"/>
    <property type="project" value="TreeGrafter"/>
</dbReference>
<dbReference type="GeneID" id="16077339"/>
<dbReference type="FunCoup" id="F2U1N9">
    <property type="interactions" value="1212"/>
</dbReference>
<comment type="function">
    <text evidence="4">Ribosomal protein P0 is the functional equivalent of E.coli protein L10.</text>
</comment>
<evidence type="ECO:0000256" key="3">
    <source>
        <dbReference type="ARBA" id="ARBA00023274"/>
    </source>
</evidence>
<dbReference type="InParanoid" id="F2U1N9"/>
<feature type="domain" description="Large ribosomal subunit protein uL10-like insertion" evidence="6">
    <location>
        <begin position="109"/>
        <end position="178"/>
    </location>
</feature>
<dbReference type="Pfam" id="PF00428">
    <property type="entry name" value="Ribosomal_60s"/>
    <property type="match status" value="1"/>
</dbReference>
<gene>
    <name evidence="7" type="ORF">PTSG_02259</name>
</gene>
<dbReference type="AlphaFoldDB" id="F2U1N9"/>
<dbReference type="SUPFAM" id="SSF160369">
    <property type="entry name" value="Ribosomal protein L10-like"/>
    <property type="match status" value="1"/>
</dbReference>
<proteinExistence type="inferred from homology"/>
<dbReference type="STRING" id="946362.F2U1N9"/>
<comment type="similarity">
    <text evidence="1 4">Belongs to the universal ribosomal protein uL10 family.</text>
</comment>
<dbReference type="GO" id="GO:0070180">
    <property type="term" value="F:large ribosomal subunit rRNA binding"/>
    <property type="evidence" value="ECO:0007669"/>
    <property type="project" value="TreeGrafter"/>
</dbReference>
<dbReference type="PIRSF" id="PIRSF039087">
    <property type="entry name" value="L10E"/>
    <property type="match status" value="1"/>
</dbReference>
<dbReference type="Pfam" id="PF00466">
    <property type="entry name" value="Ribosomal_L10"/>
    <property type="match status" value="1"/>
</dbReference>
<evidence type="ECO:0000259" key="6">
    <source>
        <dbReference type="Pfam" id="PF17777"/>
    </source>
</evidence>
<dbReference type="Pfam" id="PF17777">
    <property type="entry name" value="RL10P_insert"/>
    <property type="match status" value="1"/>
</dbReference>
<keyword evidence="2 4" id="KW-0689">Ribosomal protein</keyword>
<feature type="region of interest" description="Disordered" evidence="5">
    <location>
        <begin position="280"/>
        <end position="311"/>
    </location>
</feature>
<feature type="compositionally biased region" description="Acidic residues" evidence="5">
    <location>
        <begin position="292"/>
        <end position="305"/>
    </location>
</feature>
<dbReference type="OMA" id="DMNPFKL"/>
<dbReference type="OrthoDB" id="10259902at2759"/>
<keyword evidence="8" id="KW-1185">Reference proteome</keyword>
<dbReference type="Proteomes" id="UP000007799">
    <property type="component" value="Unassembled WGS sequence"/>
</dbReference>
<dbReference type="RefSeq" id="XP_004996745.1">
    <property type="nucleotide sequence ID" value="XM_004996688.1"/>
</dbReference>
<dbReference type="PANTHER" id="PTHR45699:SF3">
    <property type="entry name" value="LARGE RIBOSOMAL SUBUNIT PROTEIN UL10"/>
    <property type="match status" value="1"/>
</dbReference>
<evidence type="ECO:0000256" key="5">
    <source>
        <dbReference type="SAM" id="MobiDB-lite"/>
    </source>
</evidence>
<dbReference type="KEGG" id="sre:PTSG_02259"/>